<dbReference type="InterPro" id="IPR041464">
    <property type="entry name" value="TubC_N"/>
</dbReference>
<dbReference type="InterPro" id="IPR029058">
    <property type="entry name" value="AB_hydrolase_fold"/>
</dbReference>
<dbReference type="InterPro" id="IPR023213">
    <property type="entry name" value="CAT-like_dom_sf"/>
</dbReference>
<dbReference type="EMBL" id="QNVV01000012">
    <property type="protein sequence ID" value="REC46647.1"/>
    <property type="molecule type" value="Genomic_DNA"/>
</dbReference>
<dbReference type="InterPro" id="IPR006162">
    <property type="entry name" value="Ppantetheine_attach_site"/>
</dbReference>
<dbReference type="InterPro" id="IPR010071">
    <property type="entry name" value="AA_adenyl_dom"/>
</dbReference>
<dbReference type="Gene3D" id="3.30.559.30">
    <property type="entry name" value="Nonribosomal peptide synthetase, condensation domain"/>
    <property type="match status" value="1"/>
</dbReference>
<evidence type="ECO:0000256" key="4">
    <source>
        <dbReference type="ARBA" id="ARBA00022553"/>
    </source>
</evidence>
<dbReference type="Proteomes" id="UP000256257">
    <property type="component" value="Unassembled WGS sequence"/>
</dbReference>
<evidence type="ECO:0000259" key="6">
    <source>
        <dbReference type="PROSITE" id="PS50075"/>
    </source>
</evidence>
<dbReference type="CDD" id="cd12114">
    <property type="entry name" value="A_NRPS_TlmIV_like"/>
    <property type="match status" value="1"/>
</dbReference>
<dbReference type="SUPFAM" id="SSF56801">
    <property type="entry name" value="Acetyl-CoA synthetase-like"/>
    <property type="match status" value="1"/>
</dbReference>
<dbReference type="Gene3D" id="3.40.50.12780">
    <property type="entry name" value="N-terminal domain of ligase-like"/>
    <property type="match status" value="1"/>
</dbReference>
<dbReference type="GO" id="GO:0005737">
    <property type="term" value="C:cytoplasm"/>
    <property type="evidence" value="ECO:0007669"/>
    <property type="project" value="TreeGrafter"/>
</dbReference>
<dbReference type="PROSITE" id="PS00455">
    <property type="entry name" value="AMP_BINDING"/>
    <property type="match status" value="1"/>
</dbReference>
<dbReference type="InterPro" id="IPR057737">
    <property type="entry name" value="Condensation_MtbB-like"/>
</dbReference>
<keyword evidence="8" id="KW-1185">Reference proteome</keyword>
<proteinExistence type="predicted"/>
<dbReference type="Pfam" id="PF00550">
    <property type="entry name" value="PP-binding"/>
    <property type="match status" value="1"/>
</dbReference>
<dbReference type="GO" id="GO:0044550">
    <property type="term" value="P:secondary metabolite biosynthetic process"/>
    <property type="evidence" value="ECO:0007669"/>
    <property type="project" value="TreeGrafter"/>
</dbReference>
<comment type="pathway">
    <text evidence="2">Siderophore biosynthesis.</text>
</comment>
<dbReference type="Gene3D" id="3.40.50.1820">
    <property type="entry name" value="alpha/beta hydrolase"/>
    <property type="match status" value="1"/>
</dbReference>
<dbReference type="InterPro" id="IPR042099">
    <property type="entry name" value="ANL_N_sf"/>
</dbReference>
<dbReference type="GO" id="GO:0031177">
    <property type="term" value="F:phosphopantetheine binding"/>
    <property type="evidence" value="ECO:0007669"/>
    <property type="project" value="TreeGrafter"/>
</dbReference>
<dbReference type="FunFam" id="3.30.559.10:FF:000023">
    <property type="entry name" value="Non-ribosomal peptide synthetase"/>
    <property type="match status" value="1"/>
</dbReference>
<dbReference type="FunFam" id="3.40.50.12780:FF:000012">
    <property type="entry name" value="Non-ribosomal peptide synthetase"/>
    <property type="match status" value="1"/>
</dbReference>
<keyword evidence="5" id="KW-0436">Ligase</keyword>
<comment type="caution">
    <text evidence="7">The sequence shown here is derived from an EMBL/GenBank/DDBJ whole genome shotgun (WGS) entry which is preliminary data.</text>
</comment>
<dbReference type="InterPro" id="IPR001031">
    <property type="entry name" value="Thioesterase"/>
</dbReference>
<dbReference type="Gene3D" id="3.30.300.30">
    <property type="match status" value="1"/>
</dbReference>
<dbReference type="PROSITE" id="PS00012">
    <property type="entry name" value="PHOSPHOPANTETHEINE"/>
    <property type="match status" value="1"/>
</dbReference>
<dbReference type="GO" id="GO:0043041">
    <property type="term" value="P:amino acid activation for nonribosomal peptide biosynthetic process"/>
    <property type="evidence" value="ECO:0007669"/>
    <property type="project" value="TreeGrafter"/>
</dbReference>
<accession>A0A3D9AZZ8</accession>
<evidence type="ECO:0000256" key="2">
    <source>
        <dbReference type="ARBA" id="ARBA00004924"/>
    </source>
</evidence>
<dbReference type="InterPro" id="IPR025110">
    <property type="entry name" value="AMP-bd_C"/>
</dbReference>
<evidence type="ECO:0000256" key="1">
    <source>
        <dbReference type="ARBA" id="ARBA00001957"/>
    </source>
</evidence>
<dbReference type="InterPro" id="IPR009081">
    <property type="entry name" value="PP-bd_ACP"/>
</dbReference>
<dbReference type="Gene3D" id="1.10.10.1830">
    <property type="entry name" value="Non-ribosomal peptide synthase, adenylation domain"/>
    <property type="match status" value="1"/>
</dbReference>
<gene>
    <name evidence="7" type="ORF">DRF67_13985</name>
</gene>
<dbReference type="SUPFAM" id="SSF53474">
    <property type="entry name" value="alpha/beta-Hydrolases"/>
    <property type="match status" value="1"/>
</dbReference>
<dbReference type="Pfam" id="PF00668">
    <property type="entry name" value="Condensation"/>
    <property type="match status" value="1"/>
</dbReference>
<dbReference type="InterPro" id="IPR000873">
    <property type="entry name" value="AMP-dep_synth/lig_dom"/>
</dbReference>
<dbReference type="Pfam" id="PF00501">
    <property type="entry name" value="AMP-binding"/>
    <property type="match status" value="1"/>
</dbReference>
<sequence length="1473" mass="166226">MNTPMTTYIESVDVQELMNSMRKKKIQLWTEDGKLKFKAPKGVMEPNDLELLKENKEKILNYLESENKTITIQNDLPNRYKPFPLTDVQSAYLLGRNPGFRYGGVACHLYMELKYNALDHELVENIWNRLVQRHEMLRATVSNQGFQSIQQETPRFTVSYQDVSSLAIQEQASVLEKVRGQMSHRVYDTEQWPLFDIAVTTTQWEQKKESVLHFSMEFLIADWISMWMLMAEFEKLYFNPDIQLSPLSLSFRDYAIAERGIRETPAYAKDRNYWMNRVETLPAGPTLPVSRRENTTSNHFTRNSTLIEKKKWESFKATANSHGITPTSAVAAVYASVLERWSETAHFCLNLTVLNRMPLHPEVHQIVGDFTSVSLLEVDYREPKVFSEAAKNMNIQLFDDLDHPLFTGVEVLREMTKKQQNGRVLLPVVLTSAIGLLDTGENAGLKGQIGDYNISQTPQVFIDCQVVDTAQGLSVNWDTRDGIFPEQMIDDMFSTFETLLNELSDHPESWHKKDLITLPSRHQEERDQLNHEPAMLPESLLHESVLKNFKKNADKTAIVDQYGSFTYQDIEEKTAAIAWQLQQLGFKEQDKVAITLPKSHHQVTSVLAVLALGGVYVPIDLNQPVERRTKIIKNAGIKYVLTSDEINQQGYGTENGVHIIAVDALSFNKEINLGEISANTKQDHNAPAYVIYTSGSTGEPKGVVISHLGAMNTIEDINRRFNIDEKDSVLALSQLGFDLSVYDIFGMLGLGGTLIYPQPDRQRDPSHWLELMQNYQITVWNTAPALMQMFVNFLETEKQAISTSLSHFRLALLSGDWIPLNLPDTLKQLVPSVQLISLGGATEASIWSNFHIYKGLQPDWNSIPYGRPLSNQGFRILDEQMRDCPEWKSGDLFITGSGLALEYFNDPDLTDERFFLHPSDGKRMYKTGDLGRYMPGGEIEFLGRRDKQVKIRGHRIELGEIESALTTHSDVSNAVVIAKTHTENSKIKTLFGFIVPSGNQSDSDFTSEIVQFLGKKVPAYMVPSHLQVIDRIPVTVNGKVDGKKLEELCILDTGKTTTGNQDFKDVLEKTIHDLWCSSLGVDYIDKHQNLNDFGADSLISAQMAGKLRDIFVEKGQQHLTFDLILRQILTSPTIADLADFFRDQENNAGVQKKAEETKKETRIGTLTHFGGDSSGMHRIILHAGGGTLERYKHLIREMVNQNSGAVYGISVGDFDAYCALESDQLVERIADDYCASIIENGAKKVQLIGYSIGSMIAVEMARRLSEKGIEVADLCIIDAIRVPFKVYDDLFVEFRFLPNLGITPADAGFGEMNGKLFMKYVTQTLQQNKNELPEGAIFTMQGNSELVQVSSVFNKMKAASQSERFDAYLDAMKRLSGREMPKELLERTYSTFAQNFKASRFVSPPYFGDIRYFKAKDQGTTTSTGINDDIVELWSEISLGTLDITDIEGDHLGCVGEEYAPDLAGYLGQFSNQ</sequence>
<dbReference type="Pfam" id="PF00975">
    <property type="entry name" value="Thioesterase"/>
    <property type="match status" value="1"/>
</dbReference>
<feature type="domain" description="Carrier" evidence="6">
    <location>
        <begin position="1062"/>
        <end position="1145"/>
    </location>
</feature>
<evidence type="ECO:0000313" key="8">
    <source>
        <dbReference type="Proteomes" id="UP000256257"/>
    </source>
</evidence>
<dbReference type="InterPro" id="IPR001242">
    <property type="entry name" value="Condensation_dom"/>
</dbReference>
<dbReference type="Pfam" id="PF18563">
    <property type="entry name" value="TubC_N"/>
    <property type="match status" value="1"/>
</dbReference>
<dbReference type="PANTHER" id="PTHR45527:SF10">
    <property type="entry name" value="PYOCHELIN SYNTHASE PCHF"/>
    <property type="match status" value="1"/>
</dbReference>
<keyword evidence="3" id="KW-0596">Phosphopantetheine</keyword>
<dbReference type="Gene3D" id="3.30.559.10">
    <property type="entry name" value="Chloramphenicol acetyltransferase-like domain"/>
    <property type="match status" value="1"/>
</dbReference>
<dbReference type="InterPro" id="IPR044894">
    <property type="entry name" value="TubC_N_sf"/>
</dbReference>
<evidence type="ECO:0000256" key="5">
    <source>
        <dbReference type="ARBA" id="ARBA00022598"/>
    </source>
</evidence>
<reference evidence="7 8" key="1">
    <citation type="submission" date="2018-06" db="EMBL/GenBank/DDBJ databases">
        <title>Novel Chryseobacterium species.</title>
        <authorList>
            <person name="Newman J."/>
            <person name="Hugo C."/>
            <person name="Oosthuizen L."/>
            <person name="Charimba G."/>
        </authorList>
    </citation>
    <scope>NUCLEOTIDE SEQUENCE [LARGE SCALE GENOMIC DNA]</scope>
    <source>
        <strain evidence="7 8">7_F195</strain>
    </source>
</reference>
<keyword evidence="4" id="KW-0597">Phosphoprotein</keyword>
<dbReference type="OrthoDB" id="9765680at2"/>
<dbReference type="NCBIfam" id="TIGR01733">
    <property type="entry name" value="AA-adenyl-dom"/>
    <property type="match status" value="1"/>
</dbReference>
<name>A0A3D9AZZ8_9FLAO</name>
<dbReference type="Pfam" id="PF13193">
    <property type="entry name" value="AMP-binding_C"/>
    <property type="match status" value="1"/>
</dbReference>
<evidence type="ECO:0000313" key="7">
    <source>
        <dbReference type="EMBL" id="REC46647.1"/>
    </source>
</evidence>
<dbReference type="PROSITE" id="PS50075">
    <property type="entry name" value="CARRIER"/>
    <property type="match status" value="1"/>
</dbReference>
<dbReference type="InterPro" id="IPR045851">
    <property type="entry name" value="AMP-bd_C_sf"/>
</dbReference>
<dbReference type="GO" id="GO:0016874">
    <property type="term" value="F:ligase activity"/>
    <property type="evidence" value="ECO:0007669"/>
    <property type="project" value="UniProtKB-KW"/>
</dbReference>
<dbReference type="Gene3D" id="1.10.1200.10">
    <property type="entry name" value="ACP-like"/>
    <property type="match status" value="1"/>
</dbReference>
<comment type="cofactor">
    <cofactor evidence="1">
        <name>pantetheine 4'-phosphate</name>
        <dbReference type="ChEBI" id="CHEBI:47942"/>
    </cofactor>
</comment>
<organism evidence="7 8">
    <name type="scientific">Chryseobacterium pennipullorum</name>
    <dbReference type="NCBI Taxonomy" id="2258963"/>
    <lineage>
        <taxon>Bacteria</taxon>
        <taxon>Pseudomonadati</taxon>
        <taxon>Bacteroidota</taxon>
        <taxon>Flavobacteriia</taxon>
        <taxon>Flavobacteriales</taxon>
        <taxon>Weeksellaceae</taxon>
        <taxon>Chryseobacterium group</taxon>
        <taxon>Chryseobacterium</taxon>
    </lineage>
</organism>
<dbReference type="SUPFAM" id="SSF52777">
    <property type="entry name" value="CoA-dependent acyltransferases"/>
    <property type="match status" value="2"/>
</dbReference>
<evidence type="ECO:0000256" key="3">
    <source>
        <dbReference type="ARBA" id="ARBA00022450"/>
    </source>
</evidence>
<dbReference type="InterPro" id="IPR020845">
    <property type="entry name" value="AMP-binding_CS"/>
</dbReference>
<dbReference type="CDD" id="cd19535">
    <property type="entry name" value="Cyc_NRPS"/>
    <property type="match status" value="1"/>
</dbReference>
<dbReference type="RefSeq" id="WP_115928909.1">
    <property type="nucleotide sequence ID" value="NZ_QNVV01000012.1"/>
</dbReference>
<protein>
    <submittedName>
        <fullName evidence="7">Non-ribosomal peptide synthetase</fullName>
    </submittedName>
</protein>
<dbReference type="PANTHER" id="PTHR45527">
    <property type="entry name" value="NONRIBOSOMAL PEPTIDE SYNTHETASE"/>
    <property type="match status" value="1"/>
</dbReference>
<dbReference type="SUPFAM" id="SSF47336">
    <property type="entry name" value="ACP-like"/>
    <property type="match status" value="1"/>
</dbReference>
<dbReference type="FunFam" id="3.30.559.30:FF:000006">
    <property type="entry name" value="Yersiniabactin polyketide/non-ribosomal peptide synthetase"/>
    <property type="match status" value="1"/>
</dbReference>
<dbReference type="InterPro" id="IPR036736">
    <property type="entry name" value="ACP-like_sf"/>
</dbReference>